<dbReference type="Pfam" id="PF17674">
    <property type="entry name" value="HHH_9"/>
    <property type="match status" value="1"/>
</dbReference>
<evidence type="ECO:0000256" key="3">
    <source>
        <dbReference type="ARBA" id="ARBA00035517"/>
    </source>
</evidence>
<gene>
    <name evidence="6" type="ORF">FXB38_36450</name>
</gene>
<dbReference type="FunFam" id="2.40.50.140:FF:000051">
    <property type="entry name" value="RNA-binding transcriptional accessory protein"/>
    <property type="match status" value="1"/>
</dbReference>
<dbReference type="Pfam" id="PF09371">
    <property type="entry name" value="Tex_N"/>
    <property type="match status" value="1"/>
</dbReference>
<dbReference type="InterPro" id="IPR023319">
    <property type="entry name" value="Tex-like_HTH_dom_sf"/>
</dbReference>
<dbReference type="InterPro" id="IPR037027">
    <property type="entry name" value="YqgF/RNaseH-like_dom_sf"/>
</dbReference>
<dbReference type="PANTHER" id="PTHR10724:SF10">
    <property type="entry name" value="S1 RNA-BINDING DOMAIN-CONTAINING PROTEIN 1"/>
    <property type="match status" value="1"/>
</dbReference>
<dbReference type="FunFam" id="1.10.150.310:FF:000001">
    <property type="entry name" value="RNA-binding transcriptional accessory protein"/>
    <property type="match status" value="1"/>
</dbReference>
<evidence type="ECO:0000256" key="2">
    <source>
        <dbReference type="ARBA" id="ARBA00035293"/>
    </source>
</evidence>
<dbReference type="InterPro" id="IPR006641">
    <property type="entry name" value="YqgF/RNaseH-like_dom"/>
</dbReference>
<name>A0A5S4W470_9BRAD</name>
<dbReference type="GO" id="GO:0005829">
    <property type="term" value="C:cytosol"/>
    <property type="evidence" value="ECO:0007669"/>
    <property type="project" value="TreeGrafter"/>
</dbReference>
<feature type="compositionally biased region" description="Polar residues" evidence="4">
    <location>
        <begin position="740"/>
        <end position="755"/>
    </location>
</feature>
<dbReference type="GO" id="GO:0003729">
    <property type="term" value="F:mRNA binding"/>
    <property type="evidence" value="ECO:0007669"/>
    <property type="project" value="TreeGrafter"/>
</dbReference>
<dbReference type="SUPFAM" id="SSF50249">
    <property type="entry name" value="Nucleic acid-binding proteins"/>
    <property type="match status" value="1"/>
</dbReference>
<dbReference type="CDD" id="cd05685">
    <property type="entry name" value="S1_Tex"/>
    <property type="match status" value="1"/>
</dbReference>
<dbReference type="FunFam" id="3.30.420.140:FF:000001">
    <property type="entry name" value="RNA-binding transcriptional accessory protein"/>
    <property type="match status" value="1"/>
</dbReference>
<dbReference type="GO" id="GO:0006412">
    <property type="term" value="P:translation"/>
    <property type="evidence" value="ECO:0007669"/>
    <property type="project" value="TreeGrafter"/>
</dbReference>
<dbReference type="Gene3D" id="1.10.10.650">
    <property type="entry name" value="RuvA domain 2-like"/>
    <property type="match status" value="1"/>
</dbReference>
<dbReference type="InterPro" id="IPR044146">
    <property type="entry name" value="S1_Tex"/>
</dbReference>
<dbReference type="InterPro" id="IPR010994">
    <property type="entry name" value="RuvA_2-like"/>
</dbReference>
<dbReference type="RefSeq" id="WP_148755765.1">
    <property type="nucleotide sequence ID" value="NZ_VSSR01000075.1"/>
</dbReference>
<dbReference type="SMART" id="SM00732">
    <property type="entry name" value="YqgFc"/>
    <property type="match status" value="1"/>
</dbReference>
<accession>A0A5S4W470</accession>
<feature type="domain" description="S1 motif" evidence="5">
    <location>
        <begin position="651"/>
        <end position="720"/>
    </location>
</feature>
<feature type="region of interest" description="Disordered" evidence="4">
    <location>
        <begin position="728"/>
        <end position="778"/>
    </location>
</feature>
<dbReference type="Pfam" id="PF16921">
    <property type="entry name" value="Tex_YqgF"/>
    <property type="match status" value="1"/>
</dbReference>
<dbReference type="InterPro" id="IPR055179">
    <property type="entry name" value="Tex-like_central_region"/>
</dbReference>
<dbReference type="SUPFAM" id="SSF53098">
    <property type="entry name" value="Ribonuclease H-like"/>
    <property type="match status" value="1"/>
</dbReference>
<dbReference type="Gene3D" id="3.30.420.140">
    <property type="entry name" value="YqgF/RNase H-like domain"/>
    <property type="match status" value="1"/>
</dbReference>
<dbReference type="Gene3D" id="1.10.3500.10">
    <property type="entry name" value="Tex N-terminal region-like"/>
    <property type="match status" value="1"/>
</dbReference>
<dbReference type="InterPro" id="IPR050437">
    <property type="entry name" value="Ribos_protein_bS1-like"/>
</dbReference>
<evidence type="ECO:0000256" key="1">
    <source>
        <dbReference type="ARBA" id="ARBA00025604"/>
    </source>
</evidence>
<dbReference type="Gene3D" id="2.40.50.140">
    <property type="entry name" value="Nucleic acid-binding proteins"/>
    <property type="match status" value="1"/>
</dbReference>
<dbReference type="InterPro" id="IPR018974">
    <property type="entry name" value="Tex-like_N"/>
</dbReference>
<comment type="caution">
    <text evidence="6">The sequence shown here is derived from an EMBL/GenBank/DDBJ whole genome shotgun (WGS) entry which is preliminary data.</text>
</comment>
<dbReference type="GO" id="GO:0006139">
    <property type="term" value="P:nucleobase-containing compound metabolic process"/>
    <property type="evidence" value="ECO:0007669"/>
    <property type="project" value="InterPro"/>
</dbReference>
<evidence type="ECO:0000259" key="5">
    <source>
        <dbReference type="PROSITE" id="PS50126"/>
    </source>
</evidence>
<dbReference type="Pfam" id="PF12836">
    <property type="entry name" value="HHH_3"/>
    <property type="match status" value="1"/>
</dbReference>
<dbReference type="GO" id="GO:0003735">
    <property type="term" value="F:structural constituent of ribosome"/>
    <property type="evidence" value="ECO:0007669"/>
    <property type="project" value="TreeGrafter"/>
</dbReference>
<dbReference type="PROSITE" id="PS50126">
    <property type="entry name" value="S1"/>
    <property type="match status" value="1"/>
</dbReference>
<dbReference type="FunFam" id="1.10.10.650:FF:000001">
    <property type="entry name" value="S1 RNA-binding domain 1"/>
    <property type="match status" value="1"/>
</dbReference>
<dbReference type="Pfam" id="PF22706">
    <property type="entry name" value="Tex_central_region"/>
    <property type="match status" value="1"/>
</dbReference>
<dbReference type="Pfam" id="PF00575">
    <property type="entry name" value="S1"/>
    <property type="match status" value="1"/>
</dbReference>
<sequence length="778" mass="84406">MANINQKIAQELGVRAEQVEATVTLLDGGATVPFIARYRKEATGALDDAQLRTLEERLGYLRELEDRRKAILESVREQGKLDAALEASILAADSKARLEDIYLPFKPKRRTKAEIAREAGLEPLANQLMSEPGNDPKVAAEGFINAEKGVADAVAALDGARAILVERFDEDADLIGVLREEMWTNARMASKVRDGKKTEGEKFADYFDFSEPLTKLPSHRILAMFRGEKEEILDLQIQAEAEVPPAGVPGAYELKIMKRFGIADLKRTGDRWLIDTVRWAWRTKIQVHLNIDLRMRLWNAAETEAVRVFASNLRDLLLAAPAGTRATMGLDPGYRTGVKVAVTDATGKVVDTAVIYPHEPQRQWNESLATLGKLAIKHRVELIAIGNGTASRETDKLAGDLVKGLAELKMSKIVVSEAGASVYSASAFASEELPDLDVTLRGAVSIARRLQDPLAELVKIEPKAIGVGQYQHDLGQAKLAKSLDAVVEDCVNAVGVDVNTASAPLLARVSGVGSGLAQSIVAHRDANGPFKSRKALKDVPRLGPKAFEQCAGFLRILGGEDPLDASGVHPEAYPVVRRILAAAKSNIKALIGSSEVVRTLKPKDFVDETFGLPTVTDILRELEKPGRDPRPAFKAAVFKEGVEEIKHLQKGMILEGTVTNVAAFGAFVDIGVHQDGLVHISAMSKTFIKDPREVVKPGDIVKVKVLDFEVARKRISLTLRLDDEVGAKKDAPGMQRDNTRNSARMTSSAPRNQDSSGGGGALAEAMRRAAEKNGGKRA</sequence>
<organism evidence="6 7">
    <name type="scientific">Bradyrhizobium cytisi</name>
    <dbReference type="NCBI Taxonomy" id="515489"/>
    <lineage>
        <taxon>Bacteria</taxon>
        <taxon>Pseudomonadati</taxon>
        <taxon>Pseudomonadota</taxon>
        <taxon>Alphaproteobacteria</taxon>
        <taxon>Hyphomicrobiales</taxon>
        <taxon>Nitrobacteraceae</taxon>
        <taxon>Bradyrhizobium</taxon>
    </lineage>
</organism>
<dbReference type="InterPro" id="IPR003029">
    <property type="entry name" value="S1_domain"/>
</dbReference>
<reference evidence="6 7" key="1">
    <citation type="submission" date="2019-08" db="EMBL/GenBank/DDBJ databases">
        <title>Bradyrhizobium hipponensis sp. nov., a rhizobium isolated from a Lupinus angustifolius root nodule in Tunisia.</title>
        <authorList>
            <person name="Off K."/>
            <person name="Rejili M."/>
            <person name="Mars M."/>
            <person name="Brachmann A."/>
            <person name="Marin M."/>
        </authorList>
    </citation>
    <scope>NUCLEOTIDE SEQUENCE [LARGE SCALE GENOMIC DNA]</scope>
    <source>
        <strain evidence="6 7">CTAW11</strain>
    </source>
</reference>
<dbReference type="SUPFAM" id="SSF47781">
    <property type="entry name" value="RuvA domain 2-like"/>
    <property type="match status" value="2"/>
</dbReference>
<evidence type="ECO:0000313" key="6">
    <source>
        <dbReference type="EMBL" id="TYL73666.1"/>
    </source>
</evidence>
<comment type="function">
    <text evidence="1">Binds mRNA; thus facilitating recognition of the initiation point. It is needed to translate mRNA with a short Shine-Dalgarno (SD) purine-rich sequence.</text>
</comment>
<dbReference type="Proteomes" id="UP000324853">
    <property type="component" value="Unassembled WGS sequence"/>
</dbReference>
<evidence type="ECO:0000313" key="7">
    <source>
        <dbReference type="Proteomes" id="UP000324853"/>
    </source>
</evidence>
<dbReference type="OrthoDB" id="9804714at2"/>
<dbReference type="SUPFAM" id="SSF158832">
    <property type="entry name" value="Tex N-terminal region-like"/>
    <property type="match status" value="1"/>
</dbReference>
<feature type="compositionally biased region" description="Basic and acidic residues" evidence="4">
    <location>
        <begin position="765"/>
        <end position="778"/>
    </location>
</feature>
<dbReference type="SMART" id="SM00316">
    <property type="entry name" value="S1"/>
    <property type="match status" value="1"/>
</dbReference>
<dbReference type="PANTHER" id="PTHR10724">
    <property type="entry name" value="30S RIBOSOMAL PROTEIN S1"/>
    <property type="match status" value="1"/>
</dbReference>
<dbReference type="Gene3D" id="1.10.150.310">
    <property type="entry name" value="Tex RuvX-like domain-like"/>
    <property type="match status" value="1"/>
</dbReference>
<proteinExistence type="predicted"/>
<dbReference type="InterPro" id="IPR032639">
    <property type="entry name" value="Tex_YqgF"/>
</dbReference>
<dbReference type="InterPro" id="IPR023323">
    <property type="entry name" value="Tex-like_dom_sf"/>
</dbReference>
<protein>
    <recommendedName>
        <fullName evidence="2">Small ribosomal subunit protein bS1</fullName>
    </recommendedName>
    <alternativeName>
        <fullName evidence="3">30S ribosomal protein S1</fullName>
    </alternativeName>
</protein>
<dbReference type="InterPro" id="IPR041692">
    <property type="entry name" value="HHH_9"/>
</dbReference>
<dbReference type="EMBL" id="VSSR01000075">
    <property type="protein sequence ID" value="TYL73666.1"/>
    <property type="molecule type" value="Genomic_DNA"/>
</dbReference>
<evidence type="ECO:0000256" key="4">
    <source>
        <dbReference type="SAM" id="MobiDB-lite"/>
    </source>
</evidence>
<keyword evidence="7" id="KW-1185">Reference proteome</keyword>
<dbReference type="InterPro" id="IPR012340">
    <property type="entry name" value="NA-bd_OB-fold"/>
</dbReference>
<dbReference type="InterPro" id="IPR012337">
    <property type="entry name" value="RNaseH-like_sf"/>
</dbReference>
<dbReference type="AlphaFoldDB" id="A0A5S4W470"/>